<protein>
    <submittedName>
        <fullName evidence="1">Uncharacterized protein</fullName>
    </submittedName>
</protein>
<gene>
    <name evidence="1" type="ORF">FHU35_15354</name>
</gene>
<proteinExistence type="predicted"/>
<sequence length="37" mass="4381">MSTPGVSGRLKERRTETTKALRFRYPHRHAKQFLNIP</sequence>
<dbReference type="Proteomes" id="UP000316184">
    <property type="component" value="Unassembled WGS sequence"/>
</dbReference>
<accession>A0A561U2F4</accession>
<reference evidence="1 2" key="1">
    <citation type="submission" date="2019-06" db="EMBL/GenBank/DDBJ databases">
        <title>Sequencing the genomes of 1000 actinobacteria strains.</title>
        <authorList>
            <person name="Klenk H.-P."/>
        </authorList>
    </citation>
    <scope>NUCLEOTIDE SEQUENCE [LARGE SCALE GENOMIC DNA]</scope>
    <source>
        <strain evidence="1 2">DSM 46699</strain>
    </source>
</reference>
<comment type="caution">
    <text evidence="1">The sequence shown here is derived from an EMBL/GenBank/DDBJ whole genome shotgun (WGS) entry which is preliminary data.</text>
</comment>
<dbReference type="AlphaFoldDB" id="A0A561U2F4"/>
<evidence type="ECO:0000313" key="2">
    <source>
        <dbReference type="Proteomes" id="UP000316184"/>
    </source>
</evidence>
<name>A0A561U2F4_9PSEU</name>
<dbReference type="EMBL" id="VIWX01000005">
    <property type="protein sequence ID" value="TWF93510.1"/>
    <property type="molecule type" value="Genomic_DNA"/>
</dbReference>
<organism evidence="1 2">
    <name type="scientific">Saccharopolyspora dendranthemae</name>
    <dbReference type="NCBI Taxonomy" id="1181886"/>
    <lineage>
        <taxon>Bacteria</taxon>
        <taxon>Bacillati</taxon>
        <taxon>Actinomycetota</taxon>
        <taxon>Actinomycetes</taxon>
        <taxon>Pseudonocardiales</taxon>
        <taxon>Pseudonocardiaceae</taxon>
        <taxon>Saccharopolyspora</taxon>
    </lineage>
</organism>
<evidence type="ECO:0000313" key="1">
    <source>
        <dbReference type="EMBL" id="TWF93510.1"/>
    </source>
</evidence>
<keyword evidence="2" id="KW-1185">Reference proteome</keyword>